<name>A0A059AST5_EUCGR</name>
<keyword evidence="6 9" id="KW-1133">Transmembrane helix</keyword>
<evidence type="ECO:0000256" key="5">
    <source>
        <dbReference type="ARBA" id="ARBA00022692"/>
    </source>
</evidence>
<dbReference type="Gramene" id="KCW56756">
    <property type="protein sequence ID" value="KCW56756"/>
    <property type="gene ID" value="EUGRSUZ_I02438"/>
</dbReference>
<dbReference type="GO" id="GO:0022857">
    <property type="term" value="F:transmembrane transporter activity"/>
    <property type="evidence" value="ECO:0000318"/>
    <property type="project" value="GO_Central"/>
</dbReference>
<dbReference type="OMA" id="ALVAHEC"/>
<evidence type="ECO:0000313" key="11">
    <source>
        <dbReference type="EMBL" id="KCW56756.1"/>
    </source>
</evidence>
<dbReference type="GO" id="GO:0051119">
    <property type="term" value="F:sugar transmembrane transporter activity"/>
    <property type="evidence" value="ECO:0007669"/>
    <property type="project" value="InterPro"/>
</dbReference>
<feature type="domain" description="Major facilitator superfamily (MFS) profile" evidence="10">
    <location>
        <begin position="134"/>
        <end position="558"/>
    </location>
</feature>
<dbReference type="InterPro" id="IPR003663">
    <property type="entry name" value="Sugar/inositol_transpt"/>
</dbReference>
<evidence type="ECO:0000256" key="6">
    <source>
        <dbReference type="ARBA" id="ARBA00022989"/>
    </source>
</evidence>
<dbReference type="PROSITE" id="PS50850">
    <property type="entry name" value="MFS"/>
    <property type="match status" value="1"/>
</dbReference>
<accession>A0A059AST5</accession>
<feature type="transmembrane region" description="Helical" evidence="9">
    <location>
        <begin position="223"/>
        <end position="246"/>
    </location>
</feature>
<dbReference type="Gene3D" id="1.20.1250.20">
    <property type="entry name" value="MFS general substrate transporter like domains"/>
    <property type="match status" value="1"/>
</dbReference>
<comment type="subcellular location">
    <subcellularLocation>
        <location evidence="1">Membrane</location>
        <topology evidence="1">Multi-pass membrane protein</topology>
    </subcellularLocation>
</comment>
<reference evidence="11" key="1">
    <citation type="submission" date="2013-07" db="EMBL/GenBank/DDBJ databases">
        <title>The genome of Eucalyptus grandis.</title>
        <authorList>
            <person name="Schmutz J."/>
            <person name="Hayes R."/>
            <person name="Myburg A."/>
            <person name="Tuskan G."/>
            <person name="Grattapaglia D."/>
            <person name="Rokhsar D.S."/>
        </authorList>
    </citation>
    <scope>NUCLEOTIDE SEQUENCE</scope>
    <source>
        <tissue evidence="11">Leaf extractions</tissue>
    </source>
</reference>
<feature type="transmembrane region" description="Helical" evidence="9">
    <location>
        <begin position="199"/>
        <end position="217"/>
    </location>
</feature>
<evidence type="ECO:0000256" key="4">
    <source>
        <dbReference type="ARBA" id="ARBA00022597"/>
    </source>
</evidence>
<keyword evidence="4" id="KW-0762">Sugar transport</keyword>
<dbReference type="PANTHER" id="PTHR48021:SF1">
    <property type="entry name" value="GH07001P-RELATED"/>
    <property type="match status" value="1"/>
</dbReference>
<feature type="transmembrane region" description="Helical" evidence="9">
    <location>
        <begin position="403"/>
        <end position="423"/>
    </location>
</feature>
<dbReference type="InParanoid" id="A0A059AST5"/>
<dbReference type="InterPro" id="IPR050549">
    <property type="entry name" value="MFS_Trehalose_Transporter"/>
</dbReference>
<dbReference type="NCBIfam" id="TIGR00879">
    <property type="entry name" value="SP"/>
    <property type="match status" value="1"/>
</dbReference>
<feature type="transmembrane region" description="Helical" evidence="9">
    <location>
        <begin position="129"/>
        <end position="147"/>
    </location>
</feature>
<gene>
    <name evidence="11" type="ORF">EUGRSUZ_I02438</name>
</gene>
<evidence type="ECO:0000256" key="8">
    <source>
        <dbReference type="RuleBase" id="RU003346"/>
    </source>
</evidence>
<dbReference type="eggNOG" id="KOG0254">
    <property type="taxonomic scope" value="Eukaryota"/>
</dbReference>
<dbReference type="STRING" id="71139.A0A059AST5"/>
<dbReference type="CDD" id="cd17358">
    <property type="entry name" value="MFS_GLUT6_8_Class3_like"/>
    <property type="match status" value="1"/>
</dbReference>
<dbReference type="GO" id="GO:0016020">
    <property type="term" value="C:membrane"/>
    <property type="evidence" value="ECO:0000318"/>
    <property type="project" value="GO_Central"/>
</dbReference>
<feature type="transmembrane region" description="Helical" evidence="9">
    <location>
        <begin position="505"/>
        <end position="528"/>
    </location>
</feature>
<dbReference type="PANTHER" id="PTHR48021">
    <property type="match status" value="1"/>
</dbReference>
<evidence type="ECO:0000256" key="1">
    <source>
        <dbReference type="ARBA" id="ARBA00004141"/>
    </source>
</evidence>
<dbReference type="FunFam" id="1.20.1250.20:FF:000043">
    <property type="entry name" value="sugar transporter ERD6-like 6"/>
    <property type="match status" value="1"/>
</dbReference>
<dbReference type="EMBL" id="KK198761">
    <property type="protein sequence ID" value="KCW56756.1"/>
    <property type="molecule type" value="Genomic_DNA"/>
</dbReference>
<keyword evidence="5 9" id="KW-0812">Transmembrane</keyword>
<keyword evidence="7 9" id="KW-0472">Membrane</keyword>
<dbReference type="PROSITE" id="PS00216">
    <property type="entry name" value="SUGAR_TRANSPORT_1"/>
    <property type="match status" value="1"/>
</dbReference>
<dbReference type="GO" id="GO:0055085">
    <property type="term" value="P:transmembrane transport"/>
    <property type="evidence" value="ECO:0000318"/>
    <property type="project" value="GO_Central"/>
</dbReference>
<dbReference type="SUPFAM" id="SSF103473">
    <property type="entry name" value="MFS general substrate transporter"/>
    <property type="match status" value="1"/>
</dbReference>
<feature type="transmembrane region" description="Helical" evidence="9">
    <location>
        <begin position="258"/>
        <end position="276"/>
    </location>
</feature>
<dbReference type="InterPro" id="IPR005829">
    <property type="entry name" value="Sugar_transporter_CS"/>
</dbReference>
<feature type="transmembrane region" description="Helical" evidence="9">
    <location>
        <begin position="363"/>
        <end position="388"/>
    </location>
</feature>
<dbReference type="Pfam" id="PF00083">
    <property type="entry name" value="Sugar_tr"/>
    <property type="match status" value="1"/>
</dbReference>
<feature type="transmembrane region" description="Helical" evidence="9">
    <location>
        <begin position="167"/>
        <end position="187"/>
    </location>
</feature>
<comment type="similarity">
    <text evidence="2 8">Belongs to the major facilitator superfamily. Sugar transporter (TC 2.A.1.1) family.</text>
</comment>
<sequence length="569" mass="61599">MSRHMPSHRRSLLISRYAPSEGQHCHLRSTTLLPLLPHLQLEEQLIISSHLLDHHPYRRKKKNNKQQQQHLVKELLTSSFDMGAHEDAEVGRDMRKPLLRTGVWYAMQGEASNQSTPSGSAKNLHSGSVSVLLCVLTVALGSAQFGFSCGYSSPTEEDIESDLGLSVSQYSIFASLVNVGGMVGAVMSGQMAEHIGRKGSLMIAAVPNVLGWLAISFAKDSSFLYIGRLLGGYGVGVISYVVPVYIAEISPENMRGTLGSVNQLSITFGTLLAYLFGLFVNWRILAILGSLPCLILIPGLFFIPESPRWLAQMGLTQEFEASLQVLRGSDTDISLEVDEIKSCVASTDKTTTIRFAELKKKRYWFPLMVGIGLLMLRQLSGINGVFFYSTTIFESAGISSSNVATVGLGAIQVLCTGVATCLPDKAGRRLLLIVSSSAMTLSLLFVAVVFYIESSASEDSQLYSIMGILSVVGLVAFVIAFSLGMGSIPWLIMSEILPANIKGHAGSMATLANWITTWVITLTANLLLDWSAGGTFTIYAAVAACSAVFVILFVPETKGRTLEEIQSSF</sequence>
<evidence type="ECO:0000256" key="2">
    <source>
        <dbReference type="ARBA" id="ARBA00010992"/>
    </source>
</evidence>
<evidence type="ECO:0000256" key="7">
    <source>
        <dbReference type="ARBA" id="ARBA00023136"/>
    </source>
</evidence>
<dbReference type="AlphaFoldDB" id="A0A059AST5"/>
<evidence type="ECO:0000256" key="9">
    <source>
        <dbReference type="SAM" id="Phobius"/>
    </source>
</evidence>
<feature type="transmembrane region" description="Helical" evidence="9">
    <location>
        <begin position="534"/>
        <end position="554"/>
    </location>
</feature>
<proteinExistence type="inferred from homology"/>
<feature type="transmembrane region" description="Helical" evidence="9">
    <location>
        <begin position="282"/>
        <end position="303"/>
    </location>
</feature>
<organism evidence="11">
    <name type="scientific">Eucalyptus grandis</name>
    <name type="common">Flooded gum</name>
    <dbReference type="NCBI Taxonomy" id="71139"/>
    <lineage>
        <taxon>Eukaryota</taxon>
        <taxon>Viridiplantae</taxon>
        <taxon>Streptophyta</taxon>
        <taxon>Embryophyta</taxon>
        <taxon>Tracheophyta</taxon>
        <taxon>Spermatophyta</taxon>
        <taxon>Magnoliopsida</taxon>
        <taxon>eudicotyledons</taxon>
        <taxon>Gunneridae</taxon>
        <taxon>Pentapetalae</taxon>
        <taxon>rosids</taxon>
        <taxon>malvids</taxon>
        <taxon>Myrtales</taxon>
        <taxon>Myrtaceae</taxon>
        <taxon>Myrtoideae</taxon>
        <taxon>Eucalypteae</taxon>
        <taxon>Eucalyptus</taxon>
    </lineage>
</organism>
<feature type="transmembrane region" description="Helical" evidence="9">
    <location>
        <begin position="464"/>
        <end position="493"/>
    </location>
</feature>
<evidence type="ECO:0000256" key="3">
    <source>
        <dbReference type="ARBA" id="ARBA00022448"/>
    </source>
</evidence>
<protein>
    <recommendedName>
        <fullName evidence="10">Major facilitator superfamily (MFS) profile domain-containing protein</fullName>
    </recommendedName>
</protein>
<dbReference type="InterPro" id="IPR005828">
    <property type="entry name" value="MFS_sugar_transport-like"/>
</dbReference>
<dbReference type="InterPro" id="IPR036259">
    <property type="entry name" value="MFS_trans_sf"/>
</dbReference>
<evidence type="ECO:0000259" key="10">
    <source>
        <dbReference type="PROSITE" id="PS50850"/>
    </source>
</evidence>
<dbReference type="PRINTS" id="PR00171">
    <property type="entry name" value="SUGRTRNSPORT"/>
</dbReference>
<feature type="transmembrane region" description="Helical" evidence="9">
    <location>
        <begin position="430"/>
        <end position="452"/>
    </location>
</feature>
<dbReference type="InterPro" id="IPR044775">
    <property type="entry name" value="MFS_ERD6/Tret1-like"/>
</dbReference>
<keyword evidence="3 8" id="KW-0813">Transport</keyword>
<dbReference type="InterPro" id="IPR020846">
    <property type="entry name" value="MFS_dom"/>
</dbReference>